<dbReference type="EMBL" id="JBEDUW010000004">
    <property type="protein sequence ID" value="KAK9933308.1"/>
    <property type="molecule type" value="Genomic_DNA"/>
</dbReference>
<name>A0AAW1X8L1_RUBAR</name>
<comment type="caution">
    <text evidence="3">The sequence shown here is derived from an EMBL/GenBank/DDBJ whole genome shotgun (WGS) entry which is preliminary data.</text>
</comment>
<organism evidence="3 4">
    <name type="scientific">Rubus argutus</name>
    <name type="common">Southern blackberry</name>
    <dbReference type="NCBI Taxonomy" id="59490"/>
    <lineage>
        <taxon>Eukaryota</taxon>
        <taxon>Viridiplantae</taxon>
        <taxon>Streptophyta</taxon>
        <taxon>Embryophyta</taxon>
        <taxon>Tracheophyta</taxon>
        <taxon>Spermatophyta</taxon>
        <taxon>Magnoliopsida</taxon>
        <taxon>eudicotyledons</taxon>
        <taxon>Gunneridae</taxon>
        <taxon>Pentapetalae</taxon>
        <taxon>rosids</taxon>
        <taxon>fabids</taxon>
        <taxon>Rosales</taxon>
        <taxon>Rosaceae</taxon>
        <taxon>Rosoideae</taxon>
        <taxon>Rosoideae incertae sedis</taxon>
        <taxon>Rubus</taxon>
    </lineage>
</organism>
<proteinExistence type="predicted"/>
<protein>
    <submittedName>
        <fullName evidence="3">Uncharacterized protein</fullName>
    </submittedName>
</protein>
<reference evidence="3 4" key="1">
    <citation type="journal article" date="2023" name="G3 (Bethesda)">
        <title>A chromosome-length genome assembly and annotation of blackberry (Rubus argutus, cv. 'Hillquist').</title>
        <authorList>
            <person name="Bruna T."/>
            <person name="Aryal R."/>
            <person name="Dudchenko O."/>
            <person name="Sargent D.J."/>
            <person name="Mead D."/>
            <person name="Buti M."/>
            <person name="Cavallini A."/>
            <person name="Hytonen T."/>
            <person name="Andres J."/>
            <person name="Pham M."/>
            <person name="Weisz D."/>
            <person name="Mascagni F."/>
            <person name="Usai G."/>
            <person name="Natali L."/>
            <person name="Bassil N."/>
            <person name="Fernandez G.E."/>
            <person name="Lomsadze A."/>
            <person name="Armour M."/>
            <person name="Olukolu B."/>
            <person name="Poorten T."/>
            <person name="Britton C."/>
            <person name="Davik J."/>
            <person name="Ashrafi H."/>
            <person name="Aiden E.L."/>
            <person name="Borodovsky M."/>
            <person name="Worthington M."/>
        </authorList>
    </citation>
    <scope>NUCLEOTIDE SEQUENCE [LARGE SCALE GENOMIC DNA]</scope>
    <source>
        <strain evidence="3">PI 553951</strain>
    </source>
</reference>
<evidence type="ECO:0000313" key="4">
    <source>
        <dbReference type="Proteomes" id="UP001457282"/>
    </source>
</evidence>
<feature type="region of interest" description="Disordered" evidence="1">
    <location>
        <begin position="1"/>
        <end position="23"/>
    </location>
</feature>
<accession>A0AAW1X8L1</accession>
<evidence type="ECO:0000313" key="2">
    <source>
        <dbReference type="EMBL" id="KAK9933286.1"/>
    </source>
</evidence>
<evidence type="ECO:0000313" key="3">
    <source>
        <dbReference type="EMBL" id="KAK9933308.1"/>
    </source>
</evidence>
<evidence type="ECO:0000256" key="1">
    <source>
        <dbReference type="SAM" id="MobiDB-lite"/>
    </source>
</evidence>
<gene>
    <name evidence="2" type="ORF">M0R45_020487</name>
    <name evidence="3" type="ORF">M0R45_020509</name>
</gene>
<dbReference type="Proteomes" id="UP001457282">
    <property type="component" value="Unassembled WGS sequence"/>
</dbReference>
<dbReference type="EMBL" id="JBEDUW010000004">
    <property type="protein sequence ID" value="KAK9933286.1"/>
    <property type="molecule type" value="Genomic_DNA"/>
</dbReference>
<dbReference type="AlphaFoldDB" id="A0AAW1X8L1"/>
<sequence length="87" mass="9261">MRVSGHDSSGGGEAPRCAWHDGSGRQLDDCGGAGIDKLSWNLWIVRQRQVVGSCGCCGYLGSTVGLKAGSEAVRERRRELEGKTGLR</sequence>
<keyword evidence="4" id="KW-1185">Reference proteome</keyword>